<dbReference type="InterPro" id="IPR005055">
    <property type="entry name" value="A10/PebIII"/>
</dbReference>
<sequence length="121" mass="14091">MARLIGIVAIIGIALVSILTAEEFYSDKYDDIDVKGILQNDRLRDQYYECFIDKGPCTTADMKFYKEIASEAMVTKCKKCNEKQKEHLNDIIEWYTQNKPDQWQIIVEKSLEDMKKKNSGQ</sequence>
<dbReference type="Proteomes" id="UP000008237">
    <property type="component" value="Unassembled WGS sequence"/>
</dbReference>
<dbReference type="AlphaFoldDB" id="E2B3I0"/>
<protein>
    <submittedName>
        <fullName evidence="2">Ejaculatory bulb-specific protein 3</fullName>
    </submittedName>
</protein>
<feature type="signal peptide" evidence="1">
    <location>
        <begin position="1"/>
        <end position="21"/>
    </location>
</feature>
<dbReference type="PANTHER" id="PTHR11257:SF13">
    <property type="entry name" value="GEO07322P1"/>
    <property type="match status" value="1"/>
</dbReference>
<dbReference type="PhylomeDB" id="E2B3I0"/>
<dbReference type="Gene3D" id="1.10.2080.10">
    <property type="entry name" value="Insect odorant-binding protein A10/Ejaculatory bulb-specific protein 3"/>
    <property type="match status" value="1"/>
</dbReference>
<organism evidence="3">
    <name type="scientific">Harpegnathos saltator</name>
    <name type="common">Jerdon's jumping ant</name>
    <dbReference type="NCBI Taxonomy" id="610380"/>
    <lineage>
        <taxon>Eukaryota</taxon>
        <taxon>Metazoa</taxon>
        <taxon>Ecdysozoa</taxon>
        <taxon>Arthropoda</taxon>
        <taxon>Hexapoda</taxon>
        <taxon>Insecta</taxon>
        <taxon>Pterygota</taxon>
        <taxon>Neoptera</taxon>
        <taxon>Endopterygota</taxon>
        <taxon>Hymenoptera</taxon>
        <taxon>Apocrita</taxon>
        <taxon>Aculeata</taxon>
        <taxon>Formicoidea</taxon>
        <taxon>Formicidae</taxon>
        <taxon>Ponerinae</taxon>
        <taxon>Ponerini</taxon>
        <taxon>Harpegnathos</taxon>
    </lineage>
</organism>
<feature type="chain" id="PRO_5003157110" evidence="1">
    <location>
        <begin position="22"/>
        <end position="121"/>
    </location>
</feature>
<accession>E2B3I0</accession>
<evidence type="ECO:0000313" key="3">
    <source>
        <dbReference type="Proteomes" id="UP000008237"/>
    </source>
</evidence>
<dbReference type="SUPFAM" id="SSF100910">
    <property type="entry name" value="Chemosensory protein Csp2"/>
    <property type="match status" value="1"/>
</dbReference>
<dbReference type="InParanoid" id="E2B3I0"/>
<dbReference type="OMA" id="WYTQNKP"/>
<proteinExistence type="predicted"/>
<dbReference type="Pfam" id="PF03392">
    <property type="entry name" value="OS-D"/>
    <property type="match status" value="1"/>
</dbReference>
<dbReference type="KEGG" id="hst:105181969"/>
<dbReference type="EMBL" id="GL445346">
    <property type="protein sequence ID" value="EFN89732.1"/>
    <property type="molecule type" value="Genomic_DNA"/>
</dbReference>
<keyword evidence="3" id="KW-1185">Reference proteome</keyword>
<evidence type="ECO:0000256" key="1">
    <source>
        <dbReference type="SAM" id="SignalP"/>
    </source>
</evidence>
<reference evidence="2 3" key="1">
    <citation type="journal article" date="2010" name="Science">
        <title>Genomic comparison of the ants Camponotus floridanus and Harpegnathos saltator.</title>
        <authorList>
            <person name="Bonasio R."/>
            <person name="Zhang G."/>
            <person name="Ye C."/>
            <person name="Mutti N.S."/>
            <person name="Fang X."/>
            <person name="Qin N."/>
            <person name="Donahue G."/>
            <person name="Yang P."/>
            <person name="Li Q."/>
            <person name="Li C."/>
            <person name="Zhang P."/>
            <person name="Huang Z."/>
            <person name="Berger S.L."/>
            <person name="Reinberg D."/>
            <person name="Wang J."/>
            <person name="Liebig J."/>
        </authorList>
    </citation>
    <scope>NUCLEOTIDE SEQUENCE [LARGE SCALE GENOMIC DNA]</scope>
    <source>
        <strain evidence="2 3">R22 G/1</strain>
    </source>
</reference>
<dbReference type="InterPro" id="IPR036682">
    <property type="entry name" value="OS_D_A10/PebIII_sf"/>
</dbReference>
<dbReference type="PANTHER" id="PTHR11257">
    <property type="entry name" value="CHEMOSENSORY PROTEIN-RELATED"/>
    <property type="match status" value="1"/>
</dbReference>
<evidence type="ECO:0000313" key="2">
    <source>
        <dbReference type="EMBL" id="EFN89732.1"/>
    </source>
</evidence>
<dbReference type="OrthoDB" id="8183954at2759"/>
<name>E2B3I0_HARSA</name>
<gene>
    <name evidence="2" type="ORF">EAI_01980</name>
</gene>
<keyword evidence="1" id="KW-0732">Signal</keyword>